<comment type="caution">
    <text evidence="4">The sequence shown here is derived from an EMBL/GenBank/DDBJ whole genome shotgun (WGS) entry which is preliminary data.</text>
</comment>
<name>A0A6N9QX91_9MICC</name>
<dbReference type="SMART" id="SM00899">
    <property type="entry name" value="FeoA"/>
    <property type="match status" value="1"/>
</dbReference>
<evidence type="ECO:0000313" key="5">
    <source>
        <dbReference type="Proteomes" id="UP000471026"/>
    </source>
</evidence>
<dbReference type="Gene3D" id="2.30.30.90">
    <property type="match status" value="1"/>
</dbReference>
<dbReference type="EMBL" id="WMHZ01000002">
    <property type="protein sequence ID" value="NDO77100.1"/>
    <property type="molecule type" value="Genomic_DNA"/>
</dbReference>
<evidence type="ECO:0000256" key="1">
    <source>
        <dbReference type="ARBA" id="ARBA00023004"/>
    </source>
</evidence>
<proteinExistence type="predicted"/>
<dbReference type="PANTHER" id="PTHR42954">
    <property type="entry name" value="FE(2+) TRANSPORT PROTEIN A"/>
    <property type="match status" value="1"/>
</dbReference>
<gene>
    <name evidence="4" type="ORF">GKZ75_02320</name>
</gene>
<dbReference type="AlphaFoldDB" id="A0A6N9QX91"/>
<dbReference type="Pfam" id="PF04023">
    <property type="entry name" value="FeoA"/>
    <property type="match status" value="1"/>
</dbReference>
<dbReference type="Proteomes" id="UP000471026">
    <property type="component" value="Unassembled WGS sequence"/>
</dbReference>
<protein>
    <submittedName>
        <fullName evidence="4">Ferrous iron transport protein A</fullName>
    </submittedName>
</protein>
<dbReference type="InterPro" id="IPR008988">
    <property type="entry name" value="Transcriptional_repressor_C"/>
</dbReference>
<keyword evidence="1" id="KW-0408">Iron</keyword>
<dbReference type="InterPro" id="IPR052713">
    <property type="entry name" value="FeoA"/>
</dbReference>
<dbReference type="InterPro" id="IPR038157">
    <property type="entry name" value="FeoA_core_dom"/>
</dbReference>
<evidence type="ECO:0000313" key="4">
    <source>
        <dbReference type="EMBL" id="NDO77100.1"/>
    </source>
</evidence>
<dbReference type="InterPro" id="IPR007167">
    <property type="entry name" value="Fe-transptr_FeoA-like"/>
</dbReference>
<sequence length="103" mass="11124">MRSARKTAVATTGTTLCDMKPGDSQRVDSVLQAADPTVRRRLEALGFRPDEEVMCVRRAPMGCPILFRVCGADICLRKEQARMITVAGSAAASDRPELARSAS</sequence>
<feature type="region of interest" description="Disordered" evidence="2">
    <location>
        <begin position="1"/>
        <end position="21"/>
    </location>
</feature>
<dbReference type="GO" id="GO:0046914">
    <property type="term" value="F:transition metal ion binding"/>
    <property type="evidence" value="ECO:0007669"/>
    <property type="project" value="InterPro"/>
</dbReference>
<reference evidence="4 5" key="1">
    <citation type="submission" date="2019-11" db="EMBL/GenBank/DDBJ databases">
        <title>Draft genome sequence of Kocuria indica DP-K7, a methyl red degrading Actinobacterium.</title>
        <authorList>
            <person name="Kumaran S."/>
            <person name="Tischler D."/>
            <person name="Ngo A.C.R."/>
            <person name="Schultes F."/>
        </authorList>
    </citation>
    <scope>NUCLEOTIDE SEQUENCE [LARGE SCALE GENOMIC DNA]</scope>
    <source>
        <strain evidence="4 5">DP-K7</strain>
    </source>
</reference>
<dbReference type="SUPFAM" id="SSF50037">
    <property type="entry name" value="C-terminal domain of transcriptional repressors"/>
    <property type="match status" value="1"/>
</dbReference>
<accession>A0A6N9QX91</accession>
<dbReference type="PANTHER" id="PTHR42954:SF2">
    <property type="entry name" value="FE(2+) TRANSPORT PROTEIN A"/>
    <property type="match status" value="1"/>
</dbReference>
<evidence type="ECO:0000256" key="2">
    <source>
        <dbReference type="SAM" id="MobiDB-lite"/>
    </source>
</evidence>
<feature type="domain" description="Ferrous iron transporter FeoA-like" evidence="3">
    <location>
        <begin position="14"/>
        <end position="88"/>
    </location>
</feature>
<evidence type="ECO:0000259" key="3">
    <source>
        <dbReference type="SMART" id="SM00899"/>
    </source>
</evidence>
<organism evidence="4 5">
    <name type="scientific">Kocuria marina subsp. indica</name>
    <dbReference type="NCBI Taxonomy" id="1049583"/>
    <lineage>
        <taxon>Bacteria</taxon>
        <taxon>Bacillati</taxon>
        <taxon>Actinomycetota</taxon>
        <taxon>Actinomycetes</taxon>
        <taxon>Micrococcales</taxon>
        <taxon>Micrococcaceae</taxon>
        <taxon>Kocuria</taxon>
    </lineage>
</organism>